<gene>
    <name evidence="1" type="ORF">DFO65_10595</name>
</gene>
<comment type="caution">
    <text evidence="1">The sequence shown here is derived from an EMBL/GenBank/DDBJ whole genome shotgun (WGS) entry which is preliminary data.</text>
</comment>
<accession>A0A366IKQ1</accession>
<name>A0A366IKQ1_9MICO</name>
<proteinExistence type="predicted"/>
<protein>
    <submittedName>
        <fullName evidence="1">Uncharacterized protein</fullName>
    </submittedName>
</protein>
<dbReference type="AlphaFoldDB" id="A0A366IKQ1"/>
<evidence type="ECO:0000313" key="2">
    <source>
        <dbReference type="Proteomes" id="UP000253509"/>
    </source>
</evidence>
<organism evidence="1 2">
    <name type="scientific">Brevibacterium celere</name>
    <dbReference type="NCBI Taxonomy" id="225845"/>
    <lineage>
        <taxon>Bacteria</taxon>
        <taxon>Bacillati</taxon>
        <taxon>Actinomycetota</taxon>
        <taxon>Actinomycetes</taxon>
        <taxon>Micrococcales</taxon>
        <taxon>Brevibacteriaceae</taxon>
        <taxon>Brevibacterium</taxon>
    </lineage>
</organism>
<dbReference type="Proteomes" id="UP000253509">
    <property type="component" value="Unassembled WGS sequence"/>
</dbReference>
<keyword evidence="2" id="KW-1185">Reference proteome</keyword>
<dbReference type="EMBL" id="QNSB01000005">
    <property type="protein sequence ID" value="RBP71495.1"/>
    <property type="molecule type" value="Genomic_DNA"/>
</dbReference>
<reference evidence="1 2" key="1">
    <citation type="submission" date="2018-06" db="EMBL/GenBank/DDBJ databases">
        <title>Freshwater and sediment microbial communities from various areas in North America, analyzing microbe dynamics in response to fracking.</title>
        <authorList>
            <person name="Lamendella R."/>
        </authorList>
    </citation>
    <scope>NUCLEOTIDE SEQUENCE [LARGE SCALE GENOMIC DNA]</scope>
    <source>
        <strain evidence="1 2">3b_TX</strain>
    </source>
</reference>
<sequence length="74" mass="8593">MSTAFPFTFPRRIALSTGLRLIEWARRPDASATASVTAHHRRALEVERLALEEALIDHRQRHVDRYLSEVRQVL</sequence>
<evidence type="ECO:0000313" key="1">
    <source>
        <dbReference type="EMBL" id="RBP71495.1"/>
    </source>
</evidence>
<dbReference type="RefSeq" id="WP_113904006.1">
    <property type="nucleotide sequence ID" value="NZ_QNSB01000005.1"/>
</dbReference>